<evidence type="ECO:0000256" key="2">
    <source>
        <dbReference type="SAM" id="MobiDB-lite"/>
    </source>
</evidence>
<reference evidence="6 7" key="1">
    <citation type="submission" date="2018-08" db="EMBL/GenBank/DDBJ databases">
        <title>Draft genome of the lignicolous fungus Coniochaeta pulveracea.</title>
        <authorList>
            <person name="Borstlap C.J."/>
            <person name="De Witt R.N."/>
            <person name="Botha A."/>
            <person name="Volschenk H."/>
        </authorList>
    </citation>
    <scope>NUCLEOTIDE SEQUENCE [LARGE SCALE GENOMIC DNA]</scope>
    <source>
        <strain evidence="6 7">CAB683</strain>
    </source>
</reference>
<feature type="region of interest" description="Disordered" evidence="2">
    <location>
        <begin position="1472"/>
        <end position="1501"/>
    </location>
</feature>
<comment type="caution">
    <text evidence="6">The sequence shown here is derived from an EMBL/GenBank/DDBJ whole genome shotgun (WGS) entry which is preliminary data.</text>
</comment>
<keyword evidence="1" id="KW-0378">Hydrolase</keyword>
<dbReference type="Gene3D" id="3.40.50.300">
    <property type="entry name" value="P-loop containing nucleotide triphosphate hydrolases"/>
    <property type="match status" value="3"/>
</dbReference>
<dbReference type="SUPFAM" id="SSF52540">
    <property type="entry name" value="P-loop containing nucleoside triphosphate hydrolases"/>
    <property type="match status" value="1"/>
</dbReference>
<evidence type="ECO:0000259" key="5">
    <source>
        <dbReference type="Pfam" id="PF25396"/>
    </source>
</evidence>
<evidence type="ECO:0000259" key="3">
    <source>
        <dbReference type="Pfam" id="PF13086"/>
    </source>
</evidence>
<dbReference type="CDD" id="cd18808">
    <property type="entry name" value="SF1_C_Upf1"/>
    <property type="match status" value="1"/>
</dbReference>
<protein>
    <submittedName>
        <fullName evidence="6">Uncharacterized protein</fullName>
    </submittedName>
</protein>
<keyword evidence="1" id="KW-0547">Nucleotide-binding</keyword>
<dbReference type="GO" id="GO:0031048">
    <property type="term" value="P:regulatory ncRNA-mediated heterochromatin formation"/>
    <property type="evidence" value="ECO:0007669"/>
    <property type="project" value="TreeGrafter"/>
</dbReference>
<dbReference type="InterPro" id="IPR027417">
    <property type="entry name" value="P-loop_NTPase"/>
</dbReference>
<dbReference type="InterPro" id="IPR041679">
    <property type="entry name" value="DNA2/NAM7-like_C"/>
</dbReference>
<gene>
    <name evidence="6" type="ORF">DL546_003155</name>
</gene>
<dbReference type="EMBL" id="QVQW01000054">
    <property type="protein sequence ID" value="RKU42580.1"/>
    <property type="molecule type" value="Genomic_DNA"/>
</dbReference>
<feature type="compositionally biased region" description="Polar residues" evidence="2">
    <location>
        <begin position="97"/>
        <end position="112"/>
    </location>
</feature>
<proteinExistence type="predicted"/>
<dbReference type="STRING" id="177199.A0A420Y492"/>
<dbReference type="Pfam" id="PF13086">
    <property type="entry name" value="AAA_11"/>
    <property type="match status" value="1"/>
</dbReference>
<dbReference type="Pfam" id="PF13087">
    <property type="entry name" value="AAA_12"/>
    <property type="match status" value="1"/>
</dbReference>
<evidence type="ECO:0000313" key="6">
    <source>
        <dbReference type="EMBL" id="RKU42580.1"/>
    </source>
</evidence>
<dbReference type="OrthoDB" id="409395at2759"/>
<feature type="domain" description="DNA2/NAM7 helicase-like C-terminal" evidence="4">
    <location>
        <begin position="783"/>
        <end position="972"/>
    </location>
</feature>
<dbReference type="CDD" id="cd06008">
    <property type="entry name" value="NF-X1-zinc-finger"/>
    <property type="match status" value="1"/>
</dbReference>
<name>A0A420Y492_9PEZI</name>
<dbReference type="Proteomes" id="UP000275385">
    <property type="component" value="Unassembled WGS sequence"/>
</dbReference>
<feature type="region of interest" description="Disordered" evidence="2">
    <location>
        <begin position="1329"/>
        <end position="1369"/>
    </location>
</feature>
<feature type="domain" description="ZNFX1" evidence="5">
    <location>
        <begin position="201"/>
        <end position="310"/>
    </location>
</feature>
<evidence type="ECO:0000259" key="4">
    <source>
        <dbReference type="Pfam" id="PF13087"/>
    </source>
</evidence>
<feature type="region of interest" description="Disordered" evidence="2">
    <location>
        <begin position="1382"/>
        <end position="1412"/>
    </location>
</feature>
<accession>A0A420Y492</accession>
<dbReference type="PANTHER" id="PTHR10887">
    <property type="entry name" value="DNA2/NAM7 HELICASE FAMILY"/>
    <property type="match status" value="1"/>
</dbReference>
<feature type="compositionally biased region" description="Polar residues" evidence="2">
    <location>
        <begin position="1209"/>
        <end position="1229"/>
    </location>
</feature>
<evidence type="ECO:0000256" key="1">
    <source>
        <dbReference type="ARBA" id="ARBA00022806"/>
    </source>
</evidence>
<feature type="domain" description="DNA2/NAM7 helicase helicase" evidence="3">
    <location>
        <begin position="393"/>
        <end position="770"/>
    </location>
</feature>
<feature type="region of interest" description="Disordered" evidence="2">
    <location>
        <begin position="1209"/>
        <end position="1231"/>
    </location>
</feature>
<dbReference type="GO" id="GO:0004386">
    <property type="term" value="F:helicase activity"/>
    <property type="evidence" value="ECO:0007669"/>
    <property type="project" value="InterPro"/>
</dbReference>
<dbReference type="InterPro" id="IPR047187">
    <property type="entry name" value="SF1_C_Upf1"/>
</dbReference>
<evidence type="ECO:0000313" key="7">
    <source>
        <dbReference type="Proteomes" id="UP000275385"/>
    </source>
</evidence>
<feature type="region of interest" description="Disordered" evidence="2">
    <location>
        <begin position="93"/>
        <end position="112"/>
    </location>
</feature>
<dbReference type="InterPro" id="IPR041677">
    <property type="entry name" value="DNA2/NAM7_AAA_11"/>
</dbReference>
<sequence>MAKGDKGNHGLPLYKDCTSILTRPLSYTQPDHLHFFLTSFLRLGEPILRLHKLVQGTLTLMLSPKGAQIMEPPTDSQAKNLGASGYMMTPLEKRAGSRSTDPNASGKQGVTSDSHPDLIHQHLFYQPQGNQSWKLLPETPTGLEIMVSQEDAEELPVNNVSGAWASKDAYLETQYRILRREGTEALRFVVNHYKSRKSPCDNEDTCIYSKVYVKGYLLSRIGALCRISFSTEHAKKKINWLQSHRLMPGTLVAISPKTDNFRTTCLVATVAQRPYRDGLDQTPPEIDIIWADVNQAVIDPDMEMVMIEARVGYYEAVRHTLVGLQMASEYESPLFKYVLGQDTKDRLASFITEKPELDLTPLLQPTTDADTRGWISKYDVREPTPDILGNTTMDETQLHGLYRMLTKELCIIQGPPGTGKTFTSVEALKVMLANQGPGDPPVIIAAQTNHALDQLLDLCLDAGAQVVRVGGRTESERIEKRTMYQLRQSFSSGPDPAWRMLESSRKKHNQDILALANTVFHDSLLHPHDLLVAGILTREQYESLVDEDAEQASGHVDDGPFSLWLSGEIVETDRVRNKYSEQDLTGNDEDFCKDEFEFDGDDVKHIAAEEDDDDRIRGFFVPLAYRWSGKQPQNLDNVKRRAQRESKRADLYKVPKDMRGVVYQLFLEQYMAKLRPQFAHHFKQYKFICTELTASKWRRDVAMVRDLRLNIVGCTTTGLTKYRGLLAALKAKTMLIEEAAETREANIVSALYPSIQQLILVGDHQQLTPFSAIKWLSQAPYHLDLSMFERMVDYQAVPYIMLDVQRRMAPEIRSIVGAFYKGLTDHPVALQREAVPGMGDRRTWLFSHTWEDSVDANHSRFNVEEANMIANFFAYLVNNGTDPQKITVLTYYMAQRRQILRKLRQHPSLVAESYQVHTVDSYQGEENDIVLLSLVRSPAAHADYAVGFLDSKNRAIVAISRARRGFYMFGNMVNALHATKDSREIWGLIWDAFVQQERVDASLGLPLQCQPHGNVVWVKNNSAWGDNAGGCDRRCDYLRPCGHQCTLLCHVKPHDKIKCSQVCGKVLDCGHKCQKWCKDACNCVCSEFQAAKVEVQTRLLQDEARLHMNLEDILQQEAGLITQATPPSVPTRVIGQADALLTDRSASPADVACVSGRNTPLEGVLVQVAGPPTYAVQDRMQHKQAHPQAGQPSSHQLHMANKREGVARLNTTPTGSQNLVRASRVQSGHQEMPEMILPRQQFKRAVSLSNNRTVANRAGNKYQQLAQNIAAYDKAAVKAHRASLAKTAGVQPDIRETYRPVELVDGRRVEVQFGKASPEKLPRITIVPHSSEAPTTNMPAPESVINNHGADGKREPGAAGAASQTQPSVAQFVISPRVVGSYSSRSVPKNEADSSDPRSPTTTNRAPDPTAETIKFQVTVSSPGHKSSPRSADLKDAAMADLVGCAMAVPGIGAADNASTYTDLNGWVDGLTVGPPPESVTTRPSSRPSSNDATDLRSASDVLVNLMD</sequence>
<dbReference type="InterPro" id="IPR045055">
    <property type="entry name" value="DNA2/NAM7-like"/>
</dbReference>
<dbReference type="InterPro" id="IPR057373">
    <property type="entry name" value="ZNFX1"/>
</dbReference>
<feature type="compositionally biased region" description="Low complexity" evidence="2">
    <location>
        <begin position="1479"/>
        <end position="1490"/>
    </location>
</feature>
<keyword evidence="7" id="KW-1185">Reference proteome</keyword>
<keyword evidence="1" id="KW-0067">ATP-binding</keyword>
<dbReference type="Pfam" id="PF25396">
    <property type="entry name" value="ZNFX1"/>
    <property type="match status" value="1"/>
</dbReference>
<organism evidence="6 7">
    <name type="scientific">Coniochaeta pulveracea</name>
    <dbReference type="NCBI Taxonomy" id="177199"/>
    <lineage>
        <taxon>Eukaryota</taxon>
        <taxon>Fungi</taxon>
        <taxon>Dikarya</taxon>
        <taxon>Ascomycota</taxon>
        <taxon>Pezizomycotina</taxon>
        <taxon>Sordariomycetes</taxon>
        <taxon>Sordariomycetidae</taxon>
        <taxon>Coniochaetales</taxon>
        <taxon>Coniochaetaceae</taxon>
        <taxon>Coniochaeta</taxon>
    </lineage>
</organism>
<keyword evidence="1" id="KW-0347">Helicase</keyword>
<dbReference type="GO" id="GO:0031380">
    <property type="term" value="C:nuclear RNA-directed RNA polymerase complex"/>
    <property type="evidence" value="ECO:0007669"/>
    <property type="project" value="TreeGrafter"/>
</dbReference>
<dbReference type="PANTHER" id="PTHR10887:SF341">
    <property type="entry name" value="NFX1-TYPE ZINC FINGER-CONTAINING PROTEIN 1"/>
    <property type="match status" value="1"/>
</dbReference>